<evidence type="ECO:0000256" key="5">
    <source>
        <dbReference type="ARBA" id="ARBA00022840"/>
    </source>
</evidence>
<dbReference type="InterPro" id="IPR002302">
    <property type="entry name" value="Leu-tRNA-ligase"/>
</dbReference>
<dbReference type="Proteomes" id="UP000318711">
    <property type="component" value="Unassembled WGS sequence"/>
</dbReference>
<keyword evidence="6" id="KW-0648">Protein biosynthesis</keyword>
<evidence type="ECO:0000259" key="8">
    <source>
        <dbReference type="Pfam" id="PF09334"/>
    </source>
</evidence>
<comment type="caution">
    <text evidence="9">The sequence shown here is derived from an EMBL/GenBank/DDBJ whole genome shotgun (WGS) entry which is preliminary data.</text>
</comment>
<keyword evidence="5" id="KW-0067">ATP-binding</keyword>
<reference evidence="9 10" key="1">
    <citation type="submission" date="2017-07" db="EMBL/GenBank/DDBJ databases">
        <title>Mechanisms for carbon and nitrogen cycling indicate functional differentiation within the Candidate Phyla Radiation.</title>
        <authorList>
            <person name="Danczak R.E."/>
            <person name="Johnston M.D."/>
            <person name="Kenah C."/>
            <person name="Slattery M."/>
            <person name="Wrighton K.C."/>
            <person name="Wilkins M.J."/>
        </authorList>
    </citation>
    <scope>NUCLEOTIDE SEQUENCE [LARGE SCALE GENOMIC DNA]</scope>
    <source>
        <strain evidence="9">Licking1014_2</strain>
    </source>
</reference>
<organism evidence="9 10">
    <name type="scientific">Candidatus Berkelbacteria bacterium Licking1014_2</name>
    <dbReference type="NCBI Taxonomy" id="2017146"/>
    <lineage>
        <taxon>Bacteria</taxon>
        <taxon>Candidatus Berkelbacteria</taxon>
    </lineage>
</organism>
<evidence type="ECO:0000256" key="2">
    <source>
        <dbReference type="ARBA" id="ARBA00013164"/>
    </source>
</evidence>
<accession>A0A554LSK1</accession>
<comment type="similarity">
    <text evidence="1">Belongs to the class-I aminoacyl-tRNA synthetase family.</text>
</comment>
<sequence length="147" mass="17091">MGHPRPYVGVDVIARKARMEGKNVLFPIGWDAFGLPTENYAIKTGRHPAEITKENTKRFKEQLQSLGLSFDWSREINTTDPKYYKWTQWIFLQFFKKGLAYKKKMPINWCLSCKIGLANEEVVGGKCERCGGEIEQREKEQWMLAIT</sequence>
<dbReference type="GO" id="GO:0005524">
    <property type="term" value="F:ATP binding"/>
    <property type="evidence" value="ECO:0007669"/>
    <property type="project" value="UniProtKB-KW"/>
</dbReference>
<dbReference type="GO" id="GO:0004823">
    <property type="term" value="F:leucine-tRNA ligase activity"/>
    <property type="evidence" value="ECO:0007669"/>
    <property type="project" value="UniProtKB-EC"/>
</dbReference>
<evidence type="ECO:0000256" key="3">
    <source>
        <dbReference type="ARBA" id="ARBA00022598"/>
    </source>
</evidence>
<evidence type="ECO:0000256" key="4">
    <source>
        <dbReference type="ARBA" id="ARBA00022741"/>
    </source>
</evidence>
<dbReference type="Pfam" id="PF09334">
    <property type="entry name" value="tRNA-synt_1g"/>
    <property type="match status" value="1"/>
</dbReference>
<evidence type="ECO:0000256" key="6">
    <source>
        <dbReference type="ARBA" id="ARBA00022917"/>
    </source>
</evidence>
<evidence type="ECO:0000313" key="9">
    <source>
        <dbReference type="EMBL" id="TSC95837.1"/>
    </source>
</evidence>
<keyword evidence="4" id="KW-0547">Nucleotide-binding</keyword>
<evidence type="ECO:0000256" key="7">
    <source>
        <dbReference type="ARBA" id="ARBA00023146"/>
    </source>
</evidence>
<dbReference type="InterPro" id="IPR015413">
    <property type="entry name" value="Methionyl/Leucyl_tRNA_Synth"/>
</dbReference>
<proteinExistence type="inferred from homology"/>
<dbReference type="Gene3D" id="3.40.50.620">
    <property type="entry name" value="HUPs"/>
    <property type="match status" value="1"/>
</dbReference>
<dbReference type="GO" id="GO:0005829">
    <property type="term" value="C:cytosol"/>
    <property type="evidence" value="ECO:0007669"/>
    <property type="project" value="TreeGrafter"/>
</dbReference>
<protein>
    <recommendedName>
        <fullName evidence="2">leucine--tRNA ligase</fullName>
        <ecNumber evidence="2">6.1.1.4</ecNumber>
    </recommendedName>
</protein>
<dbReference type="InterPro" id="IPR014729">
    <property type="entry name" value="Rossmann-like_a/b/a_fold"/>
</dbReference>
<dbReference type="EC" id="6.1.1.4" evidence="2"/>
<dbReference type="PANTHER" id="PTHR43740:SF2">
    <property type="entry name" value="LEUCINE--TRNA LIGASE, MITOCHONDRIAL"/>
    <property type="match status" value="1"/>
</dbReference>
<dbReference type="AlphaFoldDB" id="A0A554LSK1"/>
<feature type="non-terminal residue" evidence="9">
    <location>
        <position position="147"/>
    </location>
</feature>
<keyword evidence="3" id="KW-0436">Ligase</keyword>
<evidence type="ECO:0000313" key="10">
    <source>
        <dbReference type="Proteomes" id="UP000318711"/>
    </source>
</evidence>
<dbReference type="EMBL" id="VMGL01000053">
    <property type="protein sequence ID" value="TSC95837.1"/>
    <property type="molecule type" value="Genomic_DNA"/>
</dbReference>
<keyword evidence="7 9" id="KW-0030">Aminoacyl-tRNA synthetase</keyword>
<dbReference type="PANTHER" id="PTHR43740">
    <property type="entry name" value="LEUCYL-TRNA SYNTHETASE"/>
    <property type="match status" value="1"/>
</dbReference>
<gene>
    <name evidence="9" type="ORF">CEN88_415</name>
</gene>
<dbReference type="PRINTS" id="PR00985">
    <property type="entry name" value="TRNASYNTHLEU"/>
</dbReference>
<evidence type="ECO:0000256" key="1">
    <source>
        <dbReference type="ARBA" id="ARBA00005594"/>
    </source>
</evidence>
<dbReference type="GO" id="GO:0006429">
    <property type="term" value="P:leucyl-tRNA aminoacylation"/>
    <property type="evidence" value="ECO:0007669"/>
    <property type="project" value="InterPro"/>
</dbReference>
<name>A0A554LSK1_9BACT</name>
<dbReference type="SUPFAM" id="SSF52374">
    <property type="entry name" value="Nucleotidylyl transferase"/>
    <property type="match status" value="1"/>
</dbReference>
<feature type="domain" description="Methionyl/Leucyl tRNA synthetase" evidence="8">
    <location>
        <begin position="1"/>
        <end position="134"/>
    </location>
</feature>